<feature type="transmembrane region" description="Helical" evidence="9">
    <location>
        <begin position="302"/>
        <end position="322"/>
    </location>
</feature>
<dbReference type="KEGG" id="wne:PIG85_00055"/>
<keyword evidence="7 9" id="KW-0472">Membrane</keyword>
<keyword evidence="4" id="KW-1003">Cell membrane</keyword>
<feature type="transmembrane region" description="Helical" evidence="9">
    <location>
        <begin position="359"/>
        <end position="376"/>
    </location>
</feature>
<keyword evidence="5 9" id="KW-0812">Transmembrane</keyword>
<keyword evidence="3" id="KW-0813">Transport</keyword>
<evidence type="ECO:0000256" key="9">
    <source>
        <dbReference type="SAM" id="Phobius"/>
    </source>
</evidence>
<dbReference type="GO" id="GO:0022857">
    <property type="term" value="F:transmembrane transporter activity"/>
    <property type="evidence" value="ECO:0007669"/>
    <property type="project" value="InterPro"/>
</dbReference>
<feature type="transmembrane region" description="Helical" evidence="9">
    <location>
        <begin position="50"/>
        <end position="68"/>
    </location>
</feature>
<evidence type="ECO:0000256" key="3">
    <source>
        <dbReference type="ARBA" id="ARBA00022448"/>
    </source>
</evidence>
<comment type="subcellular location">
    <subcellularLocation>
        <location evidence="1">Cell membrane</location>
        <topology evidence="1">Multi-pass membrane protein</topology>
    </subcellularLocation>
</comment>
<feature type="transmembrane region" description="Helical" evidence="9">
    <location>
        <begin position="479"/>
        <end position="499"/>
    </location>
</feature>
<evidence type="ECO:0000256" key="8">
    <source>
        <dbReference type="SAM" id="MobiDB-lite"/>
    </source>
</evidence>
<feature type="transmembrane region" description="Helical" evidence="9">
    <location>
        <begin position="511"/>
        <end position="532"/>
    </location>
</feature>
<evidence type="ECO:0000256" key="5">
    <source>
        <dbReference type="ARBA" id="ARBA00022692"/>
    </source>
</evidence>
<feature type="region of interest" description="Disordered" evidence="8">
    <location>
        <begin position="573"/>
        <end position="592"/>
    </location>
</feature>
<organism evidence="10 11">
    <name type="scientific">Winkia neuii subsp. anitrata</name>
    <dbReference type="NCBI Taxonomy" id="29318"/>
    <lineage>
        <taxon>Bacteria</taxon>
        <taxon>Bacillati</taxon>
        <taxon>Actinomycetota</taxon>
        <taxon>Actinomycetes</taxon>
        <taxon>Actinomycetales</taxon>
        <taxon>Actinomycetaceae</taxon>
        <taxon>Winkia</taxon>
    </lineage>
</organism>
<comment type="similarity">
    <text evidence="2">Belongs to the BCCT transporter (TC 2.A.15) family.</text>
</comment>
<dbReference type="EMBL" id="CP116394">
    <property type="protein sequence ID" value="WCE46073.1"/>
    <property type="molecule type" value="Genomic_DNA"/>
</dbReference>
<evidence type="ECO:0000256" key="2">
    <source>
        <dbReference type="ARBA" id="ARBA00005658"/>
    </source>
</evidence>
<evidence type="ECO:0000313" key="11">
    <source>
        <dbReference type="Proteomes" id="UP001211044"/>
    </source>
</evidence>
<feature type="transmembrane region" description="Helical" evidence="9">
    <location>
        <begin position="185"/>
        <end position="202"/>
    </location>
</feature>
<feature type="transmembrane region" description="Helical" evidence="9">
    <location>
        <begin position="130"/>
        <end position="149"/>
    </location>
</feature>
<feature type="region of interest" description="Disordered" evidence="8">
    <location>
        <begin position="598"/>
        <end position="624"/>
    </location>
</feature>
<feature type="compositionally biased region" description="Polar residues" evidence="8">
    <location>
        <begin position="607"/>
        <end position="624"/>
    </location>
</feature>
<dbReference type="PANTHER" id="PTHR30047:SF7">
    <property type="entry name" value="HIGH-AFFINITY CHOLINE TRANSPORT PROTEIN"/>
    <property type="match status" value="1"/>
</dbReference>
<evidence type="ECO:0000313" key="10">
    <source>
        <dbReference type="EMBL" id="WCE46073.1"/>
    </source>
</evidence>
<feature type="transmembrane region" description="Helical" evidence="9">
    <location>
        <begin position="388"/>
        <end position="406"/>
    </location>
</feature>
<evidence type="ECO:0000256" key="7">
    <source>
        <dbReference type="ARBA" id="ARBA00023136"/>
    </source>
</evidence>
<protein>
    <submittedName>
        <fullName evidence="10">BCCT family transporter</fullName>
    </submittedName>
</protein>
<evidence type="ECO:0000256" key="6">
    <source>
        <dbReference type="ARBA" id="ARBA00022989"/>
    </source>
</evidence>
<gene>
    <name evidence="10" type="ORF">PIG85_00055</name>
</gene>
<feature type="transmembrane region" description="Helical" evidence="9">
    <location>
        <begin position="229"/>
        <end position="250"/>
    </location>
</feature>
<dbReference type="Proteomes" id="UP001211044">
    <property type="component" value="Chromosome"/>
</dbReference>
<feature type="transmembrane region" description="Helical" evidence="9">
    <location>
        <begin position="88"/>
        <end position="109"/>
    </location>
</feature>
<sequence>MNSEKKTGSRPQIVTEALRIARKPIISIHPGLIPGIDVADTGRKFPTNKTVFAVALAFIVGIVGWAGVAPENLKTVGTTVQSWLIGNFGWLLSTLMVVCIIFMLVIGFGPTGKIRLGADDSEPEYSTTSWISMLFAAGLGIGLVFYGPMEPLQHFLTPPPGTPDGQGSEAVYTAIAQALLHQASLAWGVYAMVGGAIAYSAYRRGRLPLISALFEPVFPDGSNRVLGKIIDILAVLVTILGTATSLGIGALQIRTGTSFLTGKSLEGNTFVVVIMVLLTILFTFSAVSGIKRGIRFLSNSNMVLVVVLALFVLISGPTVFLLDAIPASLYSFVDSFCRMLALNASQGQDAKEFVTTWTMMYWAWWISWSPFVGTFIAKISKSRTLREFVSVVIFVPAGISAIWYVLLGGTAIRMNMNGTGLQIKGSGENVMFDLLERLPLSTITEIVVLLAVVIFFVTAADSATNVVASMSQTGRPNPATVVTVVWGVALGAVAIALLLAGGQDALSGLQAMMVTFSLPFAVVLLGVMIAWAKDLRNDPYMIRRAYARHAIAKGVHSGIEEYGDDFVFGTSEVPSGEGAGASTDYDSADPSLSEWYTEVDSKGAVSSGGTDTPEGQNQNEGENR</sequence>
<evidence type="ECO:0000256" key="1">
    <source>
        <dbReference type="ARBA" id="ARBA00004651"/>
    </source>
</evidence>
<dbReference type="RefSeq" id="WP_004807810.1">
    <property type="nucleotide sequence ID" value="NZ_CP116394.1"/>
</dbReference>
<feature type="transmembrane region" description="Helical" evidence="9">
    <location>
        <begin position="446"/>
        <end position="467"/>
    </location>
</feature>
<dbReference type="Pfam" id="PF02028">
    <property type="entry name" value="BCCT"/>
    <property type="match status" value="1"/>
</dbReference>
<reference evidence="10" key="1">
    <citation type="submission" date="2023-01" db="EMBL/GenBank/DDBJ databases">
        <title>Comparative Genomic Analysis of the Clinically-Derived Winkia Strain NY0527 Provides Evidence into the Taxonomic Reassignment of Winkia neuii and Characterizes Their Virulence Traits.</title>
        <authorList>
            <person name="Cai X."/>
            <person name="Peng Y."/>
            <person name="Li M."/>
            <person name="Qiu Y."/>
            <person name="Wang Y."/>
            <person name="Xu L."/>
            <person name="Hou Q."/>
        </authorList>
    </citation>
    <scope>NUCLEOTIDE SEQUENCE</scope>
    <source>
        <strain evidence="10">NY0527</strain>
    </source>
</reference>
<keyword evidence="6 9" id="KW-1133">Transmembrane helix</keyword>
<dbReference type="AlphaFoldDB" id="A0AB38XP49"/>
<accession>A0AB38XP49</accession>
<feature type="transmembrane region" description="Helical" evidence="9">
    <location>
        <begin position="270"/>
        <end position="290"/>
    </location>
</feature>
<name>A0AB38XP49_9ACTO</name>
<dbReference type="PANTHER" id="PTHR30047">
    <property type="entry name" value="HIGH-AFFINITY CHOLINE TRANSPORT PROTEIN-RELATED"/>
    <property type="match status" value="1"/>
</dbReference>
<dbReference type="InterPro" id="IPR000060">
    <property type="entry name" value="BCCT_transptr"/>
</dbReference>
<proteinExistence type="inferred from homology"/>
<dbReference type="NCBIfam" id="TIGR00842">
    <property type="entry name" value="bcct"/>
    <property type="match status" value="1"/>
</dbReference>
<evidence type="ECO:0000256" key="4">
    <source>
        <dbReference type="ARBA" id="ARBA00022475"/>
    </source>
</evidence>
<dbReference type="GO" id="GO:0005886">
    <property type="term" value="C:plasma membrane"/>
    <property type="evidence" value="ECO:0007669"/>
    <property type="project" value="UniProtKB-SubCell"/>
</dbReference>